<feature type="region of interest" description="Disordered" evidence="1">
    <location>
        <begin position="44"/>
        <end position="172"/>
    </location>
</feature>
<evidence type="ECO:0000313" key="3">
    <source>
        <dbReference type="EMBL" id="GAO10827.1"/>
    </source>
</evidence>
<evidence type="ECO:0000259" key="2">
    <source>
        <dbReference type="Pfam" id="PF00128"/>
    </source>
</evidence>
<reference evidence="3 4" key="2">
    <citation type="journal article" date="2015" name="Stand. Genomic Sci.">
        <title>Draft genome sequence of marine-derived Streptomyces sp. TP-A0598, a producer of anti-MRSA antibiotic lydicamycins.</title>
        <authorList>
            <person name="Komaki H."/>
            <person name="Ichikawa N."/>
            <person name="Hosoyama A."/>
            <person name="Fujita N."/>
            <person name="Igarashi Y."/>
        </authorList>
    </citation>
    <scope>NUCLEOTIDE SEQUENCE [LARGE SCALE GENOMIC DNA]</scope>
    <source>
        <strain evidence="3 4">NBRC 110027</strain>
    </source>
</reference>
<organism evidence="3 4">
    <name type="scientific">Streptomyces lydicamycinicus</name>
    <dbReference type="NCBI Taxonomy" id="1546107"/>
    <lineage>
        <taxon>Bacteria</taxon>
        <taxon>Bacillati</taxon>
        <taxon>Actinomycetota</taxon>
        <taxon>Actinomycetes</taxon>
        <taxon>Kitasatosporales</taxon>
        <taxon>Streptomycetaceae</taxon>
        <taxon>Streptomyces</taxon>
    </lineage>
</organism>
<evidence type="ECO:0000256" key="1">
    <source>
        <dbReference type="SAM" id="MobiDB-lite"/>
    </source>
</evidence>
<proteinExistence type="predicted"/>
<dbReference type="InterPro" id="IPR006047">
    <property type="entry name" value="GH13_cat_dom"/>
</dbReference>
<evidence type="ECO:0000313" key="4">
    <source>
        <dbReference type="Proteomes" id="UP000048965"/>
    </source>
</evidence>
<dbReference type="EMBL" id="BBNO01000007">
    <property type="protein sequence ID" value="GAO10827.1"/>
    <property type="molecule type" value="Genomic_DNA"/>
</dbReference>
<dbReference type="Gene3D" id="3.20.20.80">
    <property type="entry name" value="Glycosidases"/>
    <property type="match status" value="1"/>
</dbReference>
<dbReference type="GO" id="GO:0005975">
    <property type="term" value="P:carbohydrate metabolic process"/>
    <property type="evidence" value="ECO:0007669"/>
    <property type="project" value="InterPro"/>
</dbReference>
<feature type="compositionally biased region" description="Low complexity" evidence="1">
    <location>
        <begin position="142"/>
        <end position="172"/>
    </location>
</feature>
<gene>
    <name evidence="3" type="ORF">TPA0598_07_05510</name>
</gene>
<dbReference type="Pfam" id="PF00128">
    <property type="entry name" value="Alpha-amylase"/>
    <property type="match status" value="1"/>
</dbReference>
<dbReference type="Proteomes" id="UP000048965">
    <property type="component" value="Unassembled WGS sequence"/>
</dbReference>
<name>A0A0N7YM75_9ACTN</name>
<accession>A0A0N7YM75</accession>
<sequence length="172" mass="18377">MASPFFSSPMEDLGYDLQDHTTIDSLFGDMADFHTGRAQHYLHSGSAAPAAEENGYGRASTGGQESRKARPHSPSLFPQREGTGRRGLVCGRKAKQSTHQAPEARHRTHKPPSPPQAQRRATTTAGKPKTWGDKRPPPPHSSPISTPTDRSRAAATTRAAAAASCTATPTDL</sequence>
<feature type="domain" description="Glycosyl hydrolase family 13 catalytic" evidence="2">
    <location>
        <begin position="3"/>
        <end position="34"/>
    </location>
</feature>
<dbReference type="AlphaFoldDB" id="A0A0N7YM75"/>
<dbReference type="InterPro" id="IPR017853">
    <property type="entry name" value="GH"/>
</dbReference>
<reference evidence="4" key="1">
    <citation type="submission" date="2014-09" db="EMBL/GenBank/DDBJ databases">
        <title>Whole genome shotgun sequence of Streptomyces sp. NBRC 110027.</title>
        <authorList>
            <person name="Komaki H."/>
            <person name="Ichikawa N."/>
            <person name="Katano-Makiyama Y."/>
            <person name="Hosoyama A."/>
            <person name="Hashimoto M."/>
            <person name="Uohara A."/>
            <person name="Kitahashi Y."/>
            <person name="Ohji S."/>
            <person name="Kimura A."/>
            <person name="Yamazoe A."/>
            <person name="Igarashi Y."/>
            <person name="Fujita N."/>
        </authorList>
    </citation>
    <scope>NUCLEOTIDE SEQUENCE [LARGE SCALE GENOMIC DNA]</scope>
    <source>
        <strain evidence="4">NBRC 110027</strain>
    </source>
</reference>
<dbReference type="SUPFAM" id="SSF51445">
    <property type="entry name" value="(Trans)glycosidases"/>
    <property type="match status" value="1"/>
</dbReference>
<keyword evidence="4" id="KW-1185">Reference proteome</keyword>
<protein>
    <recommendedName>
        <fullName evidence="2">Glycosyl hydrolase family 13 catalytic domain-containing protein</fullName>
    </recommendedName>
</protein>
<comment type="caution">
    <text evidence="3">The sequence shown here is derived from an EMBL/GenBank/DDBJ whole genome shotgun (WGS) entry which is preliminary data.</text>
</comment>